<dbReference type="EMBL" id="CP032624">
    <property type="protein sequence ID" value="AYG05286.1"/>
    <property type="molecule type" value="Genomic_DNA"/>
</dbReference>
<sequence>MFAELGSELSRVATEFADANTNSDTIADAVGHSGLADTVRDFAHKWDDKRKAMTGDIQTLAKFATEIGEGFGQTDHGLADAVSGQ</sequence>
<protein>
    <submittedName>
        <fullName evidence="1">Uncharacterized protein</fullName>
    </submittedName>
</protein>
<reference evidence="1 2" key="1">
    <citation type="submission" date="2018-09" db="EMBL/GenBank/DDBJ databases">
        <title>Genome sequencing of strain 2DFW10M-5.</title>
        <authorList>
            <person name="Heo J."/>
            <person name="Kim S.-J."/>
            <person name="Kwon S.-W."/>
        </authorList>
    </citation>
    <scope>NUCLEOTIDE SEQUENCE [LARGE SCALE GENOMIC DNA]</scope>
    <source>
        <strain evidence="1 2">2DFW10M-5</strain>
    </source>
</reference>
<proteinExistence type="predicted"/>
<name>A0A387BVZ4_9MICO</name>
<dbReference type="OrthoDB" id="4828169at2"/>
<accession>A0A387BVZ4</accession>
<keyword evidence="2" id="KW-1185">Reference proteome</keyword>
<organism evidence="1 2">
    <name type="scientific">Gryllotalpicola protaetiae</name>
    <dbReference type="NCBI Taxonomy" id="2419771"/>
    <lineage>
        <taxon>Bacteria</taxon>
        <taxon>Bacillati</taxon>
        <taxon>Actinomycetota</taxon>
        <taxon>Actinomycetes</taxon>
        <taxon>Micrococcales</taxon>
        <taxon>Microbacteriaceae</taxon>
        <taxon>Gryllotalpicola</taxon>
    </lineage>
</organism>
<evidence type="ECO:0000313" key="1">
    <source>
        <dbReference type="EMBL" id="AYG05286.1"/>
    </source>
</evidence>
<dbReference type="AlphaFoldDB" id="A0A387BVZ4"/>
<dbReference type="KEGG" id="gry:D7I44_05750"/>
<evidence type="ECO:0000313" key="2">
    <source>
        <dbReference type="Proteomes" id="UP000275069"/>
    </source>
</evidence>
<dbReference type="Proteomes" id="UP000275069">
    <property type="component" value="Chromosome"/>
</dbReference>
<gene>
    <name evidence="1" type="ORF">D7I44_05750</name>
</gene>